<name>A0AAV9ZBG0_9AGAR</name>
<organism evidence="1 2">
    <name type="scientific">Favolaschia claudopus</name>
    <dbReference type="NCBI Taxonomy" id="2862362"/>
    <lineage>
        <taxon>Eukaryota</taxon>
        <taxon>Fungi</taxon>
        <taxon>Dikarya</taxon>
        <taxon>Basidiomycota</taxon>
        <taxon>Agaricomycotina</taxon>
        <taxon>Agaricomycetes</taxon>
        <taxon>Agaricomycetidae</taxon>
        <taxon>Agaricales</taxon>
        <taxon>Marasmiineae</taxon>
        <taxon>Mycenaceae</taxon>
        <taxon>Favolaschia</taxon>
    </lineage>
</organism>
<comment type="caution">
    <text evidence="1">The sequence shown here is derived from an EMBL/GenBank/DDBJ whole genome shotgun (WGS) entry which is preliminary data.</text>
</comment>
<dbReference type="AlphaFoldDB" id="A0AAV9ZBG0"/>
<sequence>MECSPFTHYFLSNYAPNDQEIAAIRAFVAPAFITPYSEELSRLQALIDKLSIERDQLKDYVDAHKALISPVRQIPEDILREIFHACLPTSRNARMSTSDAPLLLGHICRGWRNIVMSTPTLWTSIHIHLDFLTASNQRLAGAMHWLNRTVSSPLSLSLLASRKPLPAFLTSSTVTRYSFITHALLETASRWRHLDLIALELSSLSALSSFAAPALQSIQITSPHDISRLYSLLVGGPELRRVSLHCILPTNILQDTTIPWAQLTHLTLASYSTPHNVHISSQELIFAVIHQCRHLVHLCVEISLGTFTSSDVTELPKLQSFTIRSPFVLQVEEVHTPLHCLRMPNLRHLGLPPLSVLEDGSLLPASFQFVPSSLVSITIDFGSFTLPSLSSLLAAFPHIRRMQIHDRSPRLPQPHTHPYATARTLLPLLSQLSPASRTSKFKPDIFPKL</sequence>
<reference evidence="1 2" key="1">
    <citation type="journal article" date="2024" name="J Genomics">
        <title>Draft genome sequencing and assembly of Favolaschia claudopus CIRM-BRFM 2984 isolated from oak limbs.</title>
        <authorList>
            <person name="Navarro D."/>
            <person name="Drula E."/>
            <person name="Chaduli D."/>
            <person name="Cazenave R."/>
            <person name="Ahrendt S."/>
            <person name="Wang J."/>
            <person name="Lipzen A."/>
            <person name="Daum C."/>
            <person name="Barry K."/>
            <person name="Grigoriev I.V."/>
            <person name="Favel A."/>
            <person name="Rosso M.N."/>
            <person name="Martin F."/>
        </authorList>
    </citation>
    <scope>NUCLEOTIDE SEQUENCE [LARGE SCALE GENOMIC DNA]</scope>
    <source>
        <strain evidence="1 2">CIRM-BRFM 2984</strain>
    </source>
</reference>
<evidence type="ECO:0000313" key="2">
    <source>
        <dbReference type="Proteomes" id="UP001362999"/>
    </source>
</evidence>
<gene>
    <name evidence="1" type="ORF">R3P38DRAFT_2666234</name>
</gene>
<dbReference type="EMBL" id="JAWWNJ010000167">
    <property type="protein sequence ID" value="KAK6977489.1"/>
    <property type="molecule type" value="Genomic_DNA"/>
</dbReference>
<proteinExistence type="predicted"/>
<evidence type="ECO:0000313" key="1">
    <source>
        <dbReference type="EMBL" id="KAK6977489.1"/>
    </source>
</evidence>
<evidence type="ECO:0008006" key="3">
    <source>
        <dbReference type="Google" id="ProtNLM"/>
    </source>
</evidence>
<protein>
    <recommendedName>
        <fullName evidence="3">F-box domain-containing protein</fullName>
    </recommendedName>
</protein>
<dbReference type="Proteomes" id="UP001362999">
    <property type="component" value="Unassembled WGS sequence"/>
</dbReference>
<keyword evidence="2" id="KW-1185">Reference proteome</keyword>
<accession>A0AAV9ZBG0</accession>